<evidence type="ECO:0000259" key="9">
    <source>
        <dbReference type="PROSITE" id="PS51303"/>
    </source>
</evidence>
<dbReference type="InterPro" id="IPR047120">
    <property type="entry name" value="Pk/Esn/Tes"/>
</dbReference>
<sequence length="1071" mass="120452">MSICQGQFVLLLKKSCAHCKCAVYYHVAHPLEYTLQQQQQEALDSSEENDIDMPAATEQQRILAPASEPGIQDIELPTPHHSGIGGEGRVRRRQSRRQQPRHRRNSRSDEEPNDDDSGCSLEEYAWVPPNLTPDQVRFYFNYLPEDKVPIVDSIGEKYRTRQLLHQLPPHDDKVCYCNELSEEEKRELRMFSEQRKRDYLGCGKVRILPLNNPGTSCTDCCAPIKGGDIGIVASRSEPGMCWHPACFCCSVCHELLVDLFYFYQDGRLYCGRHHAETLKPRCSACDEIIFSDECTEAEGRHWHMDHFCCFECDQVLGGQRYIMRDGKPNCTQCFEALYAEYCDMCGDLIGLDAGQMQYEGQHWHATDSCFCCNRCRKSLLGRPFLPKHGRIFCSKACSLGEDPGHSESDSQQSSSHYETPQAPTSHNVRRSLNLENLTLNDKPWDESNMDTNGENGDVFLDSEDIYPTTAIIAANSHYNRGHPRTNHPYLTASDVNQSKPGSSPVSQRLPAVEITKASNAEDTVTSPASTVSSRSKGPFPQGQNTYNSTDSSGYNSSSTLDAIEHQQNILKNAVVTCNTAVYGLKPKPSLGCPKPSPLEKDLEEEDDDDDDEGGHVLATEFAFQRSSLGRSSPPTIVDSRAKLSPQIQKTIESLAKDCRQPSINVASLLESRSGVPIPAPRARYPVNHTPSPPSSVPLDLGNPWLPKSHVHLHADLQHPPFIPEKRETAFLPPSSPPQLSSKERNAVQRSKSERIINNRRRCREPITGFDILPIEKGQENWNLIQEDKESIPSDAEKKELKSILKKTRPRRYRDFGSNSGSLDHIDDDFCLGNDHESKLVSDDEAGVCDAQGDFSSFKRGQRLYNSARFPASFVEPSNLSKPRSQHRPHFKEPLHFGRTHSALNLDEVTSMFKSHVKVKKQCSKLSGNKLCSKKLRRTRSTDFAFERSAATSSCKKGRQQKRFVEDEEEDGWCSTCTSSSDDSDYERWDRFGEPAPKSPVSPGRRGSVPVGIHVKMTRHRPSHPFLGEGADLRLLAANAAGTQRPGMPRYYSSTSHTRYRRRNQKKHCIIQ</sequence>
<dbReference type="CDD" id="cd09420">
    <property type="entry name" value="LIM3_Prickle"/>
    <property type="match status" value="1"/>
</dbReference>
<keyword evidence="11" id="KW-1185">Reference proteome</keyword>
<feature type="region of interest" description="Disordered" evidence="7">
    <location>
        <begin position="1043"/>
        <end position="1071"/>
    </location>
</feature>
<dbReference type="PANTHER" id="PTHR24211">
    <property type="entry name" value="LIM DOMAIN-CONTAINING PROTEIN"/>
    <property type="match status" value="1"/>
</dbReference>
<keyword evidence="3" id="KW-0677">Repeat</keyword>
<dbReference type="Pfam" id="PF00412">
    <property type="entry name" value="LIM"/>
    <property type="match status" value="2"/>
</dbReference>
<dbReference type="EMBL" id="CAWYQH010000108">
    <property type="protein sequence ID" value="CAK8689307.1"/>
    <property type="molecule type" value="Genomic_DNA"/>
</dbReference>
<proteinExistence type="inferred from homology"/>
<evidence type="ECO:0000256" key="7">
    <source>
        <dbReference type="SAM" id="MobiDB-lite"/>
    </source>
</evidence>
<keyword evidence="5 6" id="KW-0440">LIM domain</keyword>
<feature type="domain" description="PET" evidence="9">
    <location>
        <begin position="105"/>
        <end position="213"/>
    </location>
</feature>
<dbReference type="CDD" id="cd09415">
    <property type="entry name" value="LIM1_Prickle"/>
    <property type="match status" value="1"/>
</dbReference>
<feature type="domain" description="LIM zinc-binding" evidence="8">
    <location>
        <begin position="215"/>
        <end position="279"/>
    </location>
</feature>
<feature type="region of interest" description="Disordered" evidence="7">
    <location>
        <begin position="726"/>
        <end position="751"/>
    </location>
</feature>
<dbReference type="InterPro" id="IPR033725">
    <property type="entry name" value="LIM1_prickle"/>
</dbReference>
<dbReference type="Pfam" id="PF06297">
    <property type="entry name" value="PET"/>
    <property type="match status" value="1"/>
</dbReference>
<feature type="compositionally biased region" description="Acidic residues" evidence="7">
    <location>
        <begin position="601"/>
        <end position="612"/>
    </location>
</feature>
<keyword evidence="4 6" id="KW-0862">Zinc</keyword>
<dbReference type="InterPro" id="IPR033726">
    <property type="entry name" value="LIM2_prickle"/>
</dbReference>
<dbReference type="SMART" id="SM00132">
    <property type="entry name" value="LIM"/>
    <property type="match status" value="3"/>
</dbReference>
<feature type="region of interest" description="Disordered" evidence="7">
    <location>
        <begin position="404"/>
        <end position="460"/>
    </location>
</feature>
<dbReference type="PROSITE" id="PS00478">
    <property type="entry name" value="LIM_DOMAIN_1"/>
    <property type="match status" value="1"/>
</dbReference>
<name>A0ABP0GD59_CLALP</name>
<feature type="region of interest" description="Disordered" evidence="7">
    <location>
        <begin position="69"/>
        <end position="121"/>
    </location>
</feature>
<feature type="region of interest" description="Disordered" evidence="7">
    <location>
        <begin position="978"/>
        <end position="1007"/>
    </location>
</feature>
<feature type="compositionally biased region" description="Polar residues" evidence="7">
    <location>
        <begin position="416"/>
        <end position="426"/>
    </location>
</feature>
<evidence type="ECO:0000256" key="4">
    <source>
        <dbReference type="ARBA" id="ARBA00022833"/>
    </source>
</evidence>
<dbReference type="PANTHER" id="PTHR24211:SF20">
    <property type="entry name" value="PROTEIN ESPINAS-RELATED"/>
    <property type="match status" value="1"/>
</dbReference>
<reference evidence="10 11" key="1">
    <citation type="submission" date="2024-02" db="EMBL/GenBank/DDBJ databases">
        <authorList>
            <person name="Daric V."/>
            <person name="Darras S."/>
        </authorList>
    </citation>
    <scope>NUCLEOTIDE SEQUENCE [LARGE SCALE GENOMIC DNA]</scope>
</reference>
<feature type="compositionally biased region" description="Polar residues" evidence="7">
    <location>
        <begin position="516"/>
        <end position="535"/>
    </location>
</feature>
<feature type="compositionally biased region" description="Basic residues" evidence="7">
    <location>
        <begin position="1057"/>
        <end position="1071"/>
    </location>
</feature>
<feature type="region of interest" description="Disordered" evidence="7">
    <location>
        <begin position="477"/>
        <end position="558"/>
    </location>
</feature>
<accession>A0ABP0GD59</accession>
<feature type="domain" description="LIM zinc-binding" evidence="8">
    <location>
        <begin position="280"/>
        <end position="340"/>
    </location>
</feature>
<dbReference type="CDD" id="cd09827">
    <property type="entry name" value="PET_Prickle"/>
    <property type="match status" value="1"/>
</dbReference>
<dbReference type="InterPro" id="IPR010442">
    <property type="entry name" value="PET_domain"/>
</dbReference>
<evidence type="ECO:0000313" key="10">
    <source>
        <dbReference type="EMBL" id="CAK8689307.1"/>
    </source>
</evidence>
<dbReference type="PROSITE" id="PS50023">
    <property type="entry name" value="LIM_DOMAIN_2"/>
    <property type="match status" value="2"/>
</dbReference>
<feature type="compositionally biased region" description="Polar residues" evidence="7">
    <location>
        <begin position="493"/>
        <end position="506"/>
    </location>
</feature>
<comment type="similarity">
    <text evidence="1">Belongs to the prickle / espinas / testin family.</text>
</comment>
<dbReference type="InterPro" id="IPR033723">
    <property type="entry name" value="PET_prickle"/>
</dbReference>
<dbReference type="SUPFAM" id="SSF57716">
    <property type="entry name" value="Glucocorticoid receptor-like (DNA-binding domain)"/>
    <property type="match status" value="2"/>
</dbReference>
<dbReference type="Gene3D" id="2.10.110.10">
    <property type="entry name" value="Cysteine Rich Protein"/>
    <property type="match status" value="3"/>
</dbReference>
<keyword evidence="2 6" id="KW-0479">Metal-binding</keyword>
<feature type="compositionally biased region" description="Basic and acidic residues" evidence="7">
    <location>
        <begin position="741"/>
        <end position="751"/>
    </location>
</feature>
<evidence type="ECO:0000313" key="11">
    <source>
        <dbReference type="Proteomes" id="UP001642483"/>
    </source>
</evidence>
<comment type="caution">
    <text evidence="10">The sequence shown here is derived from an EMBL/GenBank/DDBJ whole genome shotgun (WGS) entry which is preliminary data.</text>
</comment>
<evidence type="ECO:0000259" key="8">
    <source>
        <dbReference type="PROSITE" id="PS50023"/>
    </source>
</evidence>
<organism evidence="10 11">
    <name type="scientific">Clavelina lepadiformis</name>
    <name type="common">Light-bulb sea squirt</name>
    <name type="synonym">Ascidia lepadiformis</name>
    <dbReference type="NCBI Taxonomy" id="159417"/>
    <lineage>
        <taxon>Eukaryota</taxon>
        <taxon>Metazoa</taxon>
        <taxon>Chordata</taxon>
        <taxon>Tunicata</taxon>
        <taxon>Ascidiacea</taxon>
        <taxon>Aplousobranchia</taxon>
        <taxon>Clavelinidae</taxon>
        <taxon>Clavelina</taxon>
    </lineage>
</organism>
<evidence type="ECO:0000256" key="2">
    <source>
        <dbReference type="ARBA" id="ARBA00022723"/>
    </source>
</evidence>
<dbReference type="InterPro" id="IPR001781">
    <property type="entry name" value="Znf_LIM"/>
</dbReference>
<dbReference type="InterPro" id="IPR033727">
    <property type="entry name" value="LIM3_prickle"/>
</dbReference>
<evidence type="ECO:0000256" key="3">
    <source>
        <dbReference type="ARBA" id="ARBA00022737"/>
    </source>
</evidence>
<protein>
    <recommendedName>
        <fullName evidence="12">Prickle-like protein 2</fullName>
    </recommendedName>
</protein>
<evidence type="ECO:0000256" key="6">
    <source>
        <dbReference type="PROSITE-ProRule" id="PRU00125"/>
    </source>
</evidence>
<gene>
    <name evidence="10" type="ORF">CVLEPA_LOCUS21328</name>
</gene>
<dbReference type="PROSITE" id="PS51303">
    <property type="entry name" value="PET"/>
    <property type="match status" value="1"/>
</dbReference>
<evidence type="ECO:0008006" key="12">
    <source>
        <dbReference type="Google" id="ProtNLM"/>
    </source>
</evidence>
<evidence type="ECO:0000256" key="1">
    <source>
        <dbReference type="ARBA" id="ARBA00008268"/>
    </source>
</evidence>
<feature type="region of interest" description="Disordered" evidence="7">
    <location>
        <begin position="586"/>
        <end position="614"/>
    </location>
</feature>
<feature type="compositionally biased region" description="Basic residues" evidence="7">
    <location>
        <begin position="90"/>
        <end position="105"/>
    </location>
</feature>
<dbReference type="Proteomes" id="UP001642483">
    <property type="component" value="Unassembled WGS sequence"/>
</dbReference>
<evidence type="ECO:0000256" key="5">
    <source>
        <dbReference type="ARBA" id="ARBA00023038"/>
    </source>
</evidence>
<dbReference type="CDD" id="cd09418">
    <property type="entry name" value="LIM2_Prickle"/>
    <property type="match status" value="1"/>
</dbReference>
<feature type="compositionally biased region" description="Low complexity" evidence="7">
    <location>
        <begin position="544"/>
        <end position="558"/>
    </location>
</feature>